<protein>
    <recommendedName>
        <fullName evidence="3">Helix-turn-helix domain-containing protein</fullName>
    </recommendedName>
</protein>
<evidence type="ECO:0000313" key="2">
    <source>
        <dbReference type="Proteomes" id="UP001196843"/>
    </source>
</evidence>
<keyword evidence="2" id="KW-1185">Reference proteome</keyword>
<organism evidence="1 2">
    <name type="scientific">Microbacterium jejuense</name>
    <dbReference type="NCBI Taxonomy" id="1263637"/>
    <lineage>
        <taxon>Bacteria</taxon>
        <taxon>Bacillati</taxon>
        <taxon>Actinomycetota</taxon>
        <taxon>Actinomycetes</taxon>
        <taxon>Micrococcales</taxon>
        <taxon>Microbacteriaceae</taxon>
        <taxon>Microbacterium</taxon>
    </lineage>
</organism>
<proteinExistence type="predicted"/>
<gene>
    <name evidence="1" type="ORF">JNB62_15860</name>
</gene>
<evidence type="ECO:0000313" key="1">
    <source>
        <dbReference type="EMBL" id="MBW9095162.1"/>
    </source>
</evidence>
<comment type="caution">
    <text evidence="1">The sequence shown here is derived from an EMBL/GenBank/DDBJ whole genome shotgun (WGS) entry which is preliminary data.</text>
</comment>
<dbReference type="EMBL" id="JAEUAW010000015">
    <property type="protein sequence ID" value="MBW9095162.1"/>
    <property type="molecule type" value="Genomic_DNA"/>
</dbReference>
<dbReference type="Pfam" id="PF13730">
    <property type="entry name" value="HTH_36"/>
    <property type="match status" value="1"/>
</dbReference>
<evidence type="ECO:0008006" key="3">
    <source>
        <dbReference type="Google" id="ProtNLM"/>
    </source>
</evidence>
<dbReference type="Proteomes" id="UP001196843">
    <property type="component" value="Unassembled WGS sequence"/>
</dbReference>
<name>A0ABS7HQB5_9MICO</name>
<accession>A0ABS7HQB5</accession>
<reference evidence="1 2" key="1">
    <citation type="journal article" date="2021" name="MBio">
        <title>Poor Competitiveness of Bradyrhizobium in Pigeon Pea Root Colonization in Indian Soils.</title>
        <authorList>
            <person name="Chalasani D."/>
            <person name="Basu A."/>
            <person name="Pullabhotla S.V.S.R.N."/>
            <person name="Jorrin B."/>
            <person name="Neal A.L."/>
            <person name="Poole P.S."/>
            <person name="Podile A.R."/>
            <person name="Tkacz A."/>
        </authorList>
    </citation>
    <scope>NUCLEOTIDE SEQUENCE [LARGE SCALE GENOMIC DNA]</scope>
    <source>
        <strain evidence="1 2">HU14</strain>
    </source>
</reference>
<dbReference type="RefSeq" id="WP_220301874.1">
    <property type="nucleotide sequence ID" value="NZ_JAEUAW010000015.1"/>
</dbReference>
<sequence length="268" mass="28977">MSIHHLEQAAEIDLHATTKLVLMALCDDASKETRVAHPGMQKMLTWSGAKERRVQQIVDELIGRGLVARTAFAFPGRRAEFLVFPTPAEYSQLDEIDPRLNAGHPVDNPSEMGAVGCGRPNAGLENGCNLHANGCNPDCTPPVSTPLTITGQVPEVPTDANALAAGTGPKPTPATVSATYGHPLHHADVFASVGTWLPSTFDDAQLDALADEIIAAARPARVFDPTAYVIQTIRNTVRTDERRRGRWLIRADEIALEHAELTQRGARF</sequence>